<dbReference type="Proteomes" id="UP001597197">
    <property type="component" value="Unassembled WGS sequence"/>
</dbReference>
<accession>A0ABW4QXW7</accession>
<reference evidence="3" key="1">
    <citation type="journal article" date="2019" name="Int. J. Syst. Evol. Microbiol.">
        <title>The Global Catalogue of Microorganisms (GCM) 10K type strain sequencing project: providing services to taxonomists for standard genome sequencing and annotation.</title>
        <authorList>
            <consortium name="The Broad Institute Genomics Platform"/>
            <consortium name="The Broad Institute Genome Sequencing Center for Infectious Disease"/>
            <person name="Wu L."/>
            <person name="Ma J."/>
        </authorList>
    </citation>
    <scope>NUCLEOTIDE SEQUENCE [LARGE SCALE GENOMIC DNA]</scope>
    <source>
        <strain evidence="3">CGMCC 1.15795</strain>
    </source>
</reference>
<protein>
    <submittedName>
        <fullName evidence="2">HipA family kinase</fullName>
    </submittedName>
</protein>
<proteinExistence type="predicted"/>
<evidence type="ECO:0000313" key="3">
    <source>
        <dbReference type="Proteomes" id="UP001597197"/>
    </source>
</evidence>
<sequence>MLPIYSAVSFNGLMPGGGTRPWAVYVRDSASRKLQPFVVKLFRASHLDQHPHLAAEVFGSVLAEMFDLPRPEPALIDFSPAFRATLGEPQQRQLVDVAPGLLFGCRLVEGPYAYSRSLPLKKLEAYEMETIYGFDNLILNTDRRPDKPNLLMPDDDEAILIDHELSLSGIRQAFSNLLDGRWEHLYRRHLFYAPLKARGPASNATAFGTFTEYLRSLNPQQILPYHQQLAELDCSLPDFDLFFEYLCYQKANAEQFAALLRQTLS</sequence>
<keyword evidence="3" id="KW-1185">Reference proteome</keyword>
<evidence type="ECO:0000259" key="1">
    <source>
        <dbReference type="Pfam" id="PF20613"/>
    </source>
</evidence>
<evidence type="ECO:0000313" key="2">
    <source>
        <dbReference type="EMBL" id="MFD1874442.1"/>
    </source>
</evidence>
<comment type="caution">
    <text evidence="2">The sequence shown here is derived from an EMBL/GenBank/DDBJ whole genome shotgun (WGS) entry which is preliminary data.</text>
</comment>
<organism evidence="2 3">
    <name type="scientific">Hymenobacter bucti</name>
    <dbReference type="NCBI Taxonomy" id="1844114"/>
    <lineage>
        <taxon>Bacteria</taxon>
        <taxon>Pseudomonadati</taxon>
        <taxon>Bacteroidota</taxon>
        <taxon>Cytophagia</taxon>
        <taxon>Cytophagales</taxon>
        <taxon>Hymenobacteraceae</taxon>
        <taxon>Hymenobacter</taxon>
    </lineage>
</organism>
<keyword evidence="2" id="KW-0808">Transferase</keyword>
<dbReference type="EMBL" id="JBHUFD010000008">
    <property type="protein sequence ID" value="MFD1874442.1"/>
    <property type="molecule type" value="Genomic_DNA"/>
</dbReference>
<keyword evidence="2" id="KW-0418">Kinase</keyword>
<gene>
    <name evidence="2" type="ORF">ACFSDX_18500</name>
</gene>
<dbReference type="Pfam" id="PF20613">
    <property type="entry name" value="HipA_2"/>
    <property type="match status" value="1"/>
</dbReference>
<dbReference type="InterPro" id="IPR046748">
    <property type="entry name" value="HipA_2"/>
</dbReference>
<dbReference type="RefSeq" id="WP_382316252.1">
    <property type="nucleotide sequence ID" value="NZ_JBHUFD010000008.1"/>
</dbReference>
<name>A0ABW4QXW7_9BACT</name>
<dbReference type="GO" id="GO:0016301">
    <property type="term" value="F:kinase activity"/>
    <property type="evidence" value="ECO:0007669"/>
    <property type="project" value="UniProtKB-KW"/>
</dbReference>
<feature type="domain" description="HipA-like kinase" evidence="1">
    <location>
        <begin position="50"/>
        <end position="168"/>
    </location>
</feature>